<feature type="domain" description="Na+/H+ antiporter NhaC-like C-terminal" evidence="10">
    <location>
        <begin position="175"/>
        <end position="484"/>
    </location>
</feature>
<feature type="transmembrane region" description="Helical" evidence="9">
    <location>
        <begin position="250"/>
        <end position="268"/>
    </location>
</feature>
<dbReference type="PANTHER" id="PTHR33451">
    <property type="entry name" value="MALATE-2H(+)/NA(+)-LACTATE ANTIPORTER"/>
    <property type="match status" value="1"/>
</dbReference>
<gene>
    <name evidence="11" type="primary">nhaC</name>
    <name evidence="11" type="ORF">PH603_02765</name>
</gene>
<keyword evidence="4" id="KW-1003">Cell membrane</keyword>
<dbReference type="RefSeq" id="WP_289504400.1">
    <property type="nucleotide sequence ID" value="NZ_CP116805.1"/>
</dbReference>
<evidence type="ECO:0000313" key="11">
    <source>
        <dbReference type="EMBL" id="WCL54681.1"/>
    </source>
</evidence>
<feature type="transmembrane region" description="Helical" evidence="9">
    <location>
        <begin position="207"/>
        <end position="229"/>
    </location>
</feature>
<evidence type="ECO:0000256" key="6">
    <source>
        <dbReference type="ARBA" id="ARBA00022989"/>
    </source>
</evidence>
<name>A0AAE9XTQ7_9PROT</name>
<evidence type="ECO:0000256" key="7">
    <source>
        <dbReference type="ARBA" id="ARBA00023136"/>
    </source>
</evidence>
<keyword evidence="5 9" id="KW-0812">Transmembrane</keyword>
<dbReference type="GO" id="GO:0015297">
    <property type="term" value="F:antiporter activity"/>
    <property type="evidence" value="ECO:0007669"/>
    <property type="project" value="UniProtKB-KW"/>
</dbReference>
<dbReference type="Pfam" id="PF03553">
    <property type="entry name" value="Na_H_antiporter"/>
    <property type="match status" value="1"/>
</dbReference>
<accession>A0AAE9XTQ7</accession>
<dbReference type="InterPro" id="IPR004770">
    <property type="entry name" value="Na/H_antiport_NhaC"/>
</dbReference>
<feature type="transmembrane region" description="Helical" evidence="9">
    <location>
        <begin position="274"/>
        <end position="291"/>
    </location>
</feature>
<comment type="subcellular location">
    <subcellularLocation>
        <location evidence="1">Cell membrane</location>
        <topology evidence="1">Multi-pass membrane protein</topology>
    </subcellularLocation>
</comment>
<evidence type="ECO:0000256" key="3">
    <source>
        <dbReference type="ARBA" id="ARBA00022449"/>
    </source>
</evidence>
<evidence type="ECO:0000256" key="9">
    <source>
        <dbReference type="SAM" id="Phobius"/>
    </source>
</evidence>
<sequence>MTNSNEGKAQPAGTDSPIPLGLALLPLLILMALLAGSVALFGDGSSGGPNQISLLMASGVAFIIGGRRGMTWPQMEKVIVDGISLALGACLILLAIGSLIGAWMLAGTAPALIYHGLGILDADWFYPASLIICAMVSVTIGSSWTTAGTIGLALIGIAQVMGLSLEVTAGAVISGAYFGDKLSPLSDTTNLAPAMVGTDLFTHIRHMLWTTVPSVIIALILFTVIGFSTSHTAASTDTIDAIRGILSTEYNLGWPTFLPLVILLFLAFRKFPAFPTIVIGALAGCAVAIFYQPSVVTQFGDPEGGMSAFAASAKAMWMALANGFSASTGDEALDSLLSRGGMSSMLNTIWLIMTAMTFGASMEQTGLLPRIVEVLLKGVRGTGSLIVTTVLTSVGMNVIAADQYIAIVLPGRMYRMEFARRGLAPQNLSRTLEDAGTMTSALIPWNTCGAFMAATLGVPTFAYAPYAFLNIMNPLMAIFYGLTNIKIQPLSPDEVNEIVHLEEHHVGEGPIRH</sequence>
<keyword evidence="7 9" id="KW-0472">Membrane</keyword>
<feature type="transmembrane region" description="Helical" evidence="9">
    <location>
        <begin position="124"/>
        <end position="145"/>
    </location>
</feature>
<keyword evidence="6 9" id="KW-1133">Transmembrane helix</keyword>
<dbReference type="EMBL" id="CP116805">
    <property type="protein sequence ID" value="WCL54681.1"/>
    <property type="molecule type" value="Genomic_DNA"/>
</dbReference>
<dbReference type="GO" id="GO:0005886">
    <property type="term" value="C:plasma membrane"/>
    <property type="evidence" value="ECO:0007669"/>
    <property type="project" value="UniProtKB-SubCell"/>
</dbReference>
<evidence type="ECO:0000256" key="4">
    <source>
        <dbReference type="ARBA" id="ARBA00022475"/>
    </source>
</evidence>
<keyword evidence="12" id="KW-1185">Reference proteome</keyword>
<dbReference type="Proteomes" id="UP001217500">
    <property type="component" value="Chromosome"/>
</dbReference>
<evidence type="ECO:0000256" key="5">
    <source>
        <dbReference type="ARBA" id="ARBA00022692"/>
    </source>
</evidence>
<feature type="transmembrane region" description="Helical" evidence="9">
    <location>
        <begin position="345"/>
        <end position="362"/>
    </location>
</feature>
<feature type="transmembrane region" description="Helical" evidence="9">
    <location>
        <begin position="152"/>
        <end position="178"/>
    </location>
</feature>
<dbReference type="AlphaFoldDB" id="A0AAE9XTQ7"/>
<evidence type="ECO:0000313" key="12">
    <source>
        <dbReference type="Proteomes" id="UP001217500"/>
    </source>
</evidence>
<organism evidence="11 12">
    <name type="scientific">Gimibacter soli</name>
    <dbReference type="NCBI Taxonomy" id="3024400"/>
    <lineage>
        <taxon>Bacteria</taxon>
        <taxon>Pseudomonadati</taxon>
        <taxon>Pseudomonadota</taxon>
        <taxon>Alphaproteobacteria</taxon>
        <taxon>Kordiimonadales</taxon>
        <taxon>Temperatibacteraceae</taxon>
        <taxon>Gimibacter</taxon>
    </lineage>
</organism>
<protein>
    <submittedName>
        <fullName evidence="11">Na+/H+ antiporter NhaC</fullName>
    </submittedName>
</protein>
<feature type="transmembrane region" description="Helical" evidence="9">
    <location>
        <begin position="78"/>
        <end position="104"/>
    </location>
</feature>
<keyword evidence="3" id="KW-0050">Antiport</keyword>
<feature type="transmembrane region" description="Helical" evidence="9">
    <location>
        <begin position="48"/>
        <end position="66"/>
    </location>
</feature>
<feature type="transmembrane region" description="Helical" evidence="9">
    <location>
        <begin position="382"/>
        <end position="411"/>
    </location>
</feature>
<dbReference type="NCBIfam" id="TIGR00931">
    <property type="entry name" value="antiport_nhaC"/>
    <property type="match status" value="1"/>
</dbReference>
<keyword evidence="2" id="KW-0813">Transport</keyword>
<comment type="similarity">
    <text evidence="8">Belongs to the NhaC Na(+)/H(+) (TC 2.A.35) antiporter family.</text>
</comment>
<reference evidence="11" key="1">
    <citation type="submission" date="2023-01" db="EMBL/GenBank/DDBJ databases">
        <title>The genome sequence of Kordiimonadaceae bacterium 6D33.</title>
        <authorList>
            <person name="Liu Y."/>
        </authorList>
    </citation>
    <scope>NUCLEOTIDE SEQUENCE</scope>
    <source>
        <strain evidence="11">6D33</strain>
    </source>
</reference>
<dbReference type="PANTHER" id="PTHR33451:SF3">
    <property type="entry name" value="MALATE-2H(+)_NA(+)-LACTATE ANTIPORTER"/>
    <property type="match status" value="1"/>
</dbReference>
<dbReference type="KEGG" id="gso:PH603_02765"/>
<evidence type="ECO:0000256" key="2">
    <source>
        <dbReference type="ARBA" id="ARBA00022448"/>
    </source>
</evidence>
<proteinExistence type="inferred from homology"/>
<evidence type="ECO:0000256" key="8">
    <source>
        <dbReference type="ARBA" id="ARBA00038435"/>
    </source>
</evidence>
<evidence type="ECO:0000256" key="1">
    <source>
        <dbReference type="ARBA" id="ARBA00004651"/>
    </source>
</evidence>
<feature type="transmembrane region" description="Helical" evidence="9">
    <location>
        <begin position="20"/>
        <end position="42"/>
    </location>
</feature>
<dbReference type="InterPro" id="IPR052180">
    <property type="entry name" value="NhaC_Na-H+_Antiporter"/>
</dbReference>
<dbReference type="InterPro" id="IPR018461">
    <property type="entry name" value="Na/H_Antiport_NhaC-like_C"/>
</dbReference>
<evidence type="ECO:0000259" key="10">
    <source>
        <dbReference type="Pfam" id="PF03553"/>
    </source>
</evidence>